<evidence type="ECO:0000313" key="12">
    <source>
        <dbReference type="EMBL" id="SFC54291.1"/>
    </source>
</evidence>
<name>A0A1I1K1B5_9RHOB</name>
<dbReference type="InterPro" id="IPR024932">
    <property type="entry name" value="ApbE"/>
</dbReference>
<dbReference type="SUPFAM" id="SSF143631">
    <property type="entry name" value="ApbE-like"/>
    <property type="match status" value="1"/>
</dbReference>
<keyword evidence="7" id="KW-0274">FAD</keyword>
<keyword evidence="11" id="KW-0732">Signal</keyword>
<evidence type="ECO:0000313" key="13">
    <source>
        <dbReference type="Proteomes" id="UP000231644"/>
    </source>
</evidence>
<dbReference type="GO" id="GO:0016740">
    <property type="term" value="F:transferase activity"/>
    <property type="evidence" value="ECO:0007669"/>
    <property type="project" value="UniProtKB-KW"/>
</dbReference>
<keyword evidence="8" id="KW-0460">Magnesium</keyword>
<sequence>MRMTRRRFLTLSAAAVLPGTARAASQSWRGIAFGGEVSITITGRADRIAADLKALALRMRQIEARFTLFDPGSDLRRLNRLGRAPLGADLDAVLEVARAVHDATDGMFDPTVQSLWLDLAEGRTPDPGRIGLGQLRREGGDLVLGPGQQLTLNGIAQGFAADQLRDMLRARGYARALVDMGEQAALGGHFRLGIEDPAAGPVGRVSIRNAAVATSSPGAMRIGGRDHILHPRGGAAVWSTVTVVAGQAALADAASTAFCLMDVPTMRVARDRLGLHRVLYVDRDGDVRSL</sequence>
<dbReference type="PANTHER" id="PTHR30040:SF2">
    <property type="entry name" value="FAD:PROTEIN FMN TRANSFERASE"/>
    <property type="match status" value="1"/>
</dbReference>
<keyword evidence="12" id="KW-0449">Lipoprotein</keyword>
<evidence type="ECO:0000256" key="2">
    <source>
        <dbReference type="ARBA" id="ARBA00011955"/>
    </source>
</evidence>
<proteinExistence type="predicted"/>
<accession>A0A1I1K1B5</accession>
<dbReference type="PROSITE" id="PS51318">
    <property type="entry name" value="TAT"/>
    <property type="match status" value="1"/>
</dbReference>
<keyword evidence="5" id="KW-0808">Transferase</keyword>
<dbReference type="RefSeq" id="WP_170848723.1">
    <property type="nucleotide sequence ID" value="NZ_FNZG01000003.1"/>
</dbReference>
<dbReference type="STRING" id="517719.SAMN05421762_1283"/>
<feature type="chain" id="PRO_5039950396" description="FAD:protein FMN transferase" evidence="11">
    <location>
        <begin position="24"/>
        <end position="290"/>
    </location>
</feature>
<evidence type="ECO:0000256" key="5">
    <source>
        <dbReference type="ARBA" id="ARBA00022679"/>
    </source>
</evidence>
<evidence type="ECO:0000256" key="8">
    <source>
        <dbReference type="ARBA" id="ARBA00022842"/>
    </source>
</evidence>
<evidence type="ECO:0000256" key="1">
    <source>
        <dbReference type="ARBA" id="ARBA00001946"/>
    </source>
</evidence>
<evidence type="ECO:0000256" key="3">
    <source>
        <dbReference type="ARBA" id="ARBA00016337"/>
    </source>
</evidence>
<dbReference type="GO" id="GO:0046872">
    <property type="term" value="F:metal ion binding"/>
    <property type="evidence" value="ECO:0007669"/>
    <property type="project" value="UniProtKB-KW"/>
</dbReference>
<dbReference type="EC" id="2.7.1.180" evidence="2"/>
<dbReference type="AlphaFoldDB" id="A0A1I1K1B5"/>
<dbReference type="PANTHER" id="PTHR30040">
    <property type="entry name" value="THIAMINE BIOSYNTHESIS LIPOPROTEIN APBE"/>
    <property type="match status" value="1"/>
</dbReference>
<evidence type="ECO:0000256" key="6">
    <source>
        <dbReference type="ARBA" id="ARBA00022723"/>
    </source>
</evidence>
<organism evidence="12 13">
    <name type="scientific">Pseudooceanicola nitratireducens</name>
    <dbReference type="NCBI Taxonomy" id="517719"/>
    <lineage>
        <taxon>Bacteria</taxon>
        <taxon>Pseudomonadati</taxon>
        <taxon>Pseudomonadota</taxon>
        <taxon>Alphaproteobacteria</taxon>
        <taxon>Rhodobacterales</taxon>
        <taxon>Paracoccaceae</taxon>
        <taxon>Pseudooceanicola</taxon>
    </lineage>
</organism>
<keyword evidence="13" id="KW-1185">Reference proteome</keyword>
<evidence type="ECO:0000256" key="7">
    <source>
        <dbReference type="ARBA" id="ARBA00022827"/>
    </source>
</evidence>
<keyword evidence="4" id="KW-0285">Flavoprotein</keyword>
<evidence type="ECO:0000256" key="9">
    <source>
        <dbReference type="ARBA" id="ARBA00031306"/>
    </source>
</evidence>
<evidence type="ECO:0000256" key="4">
    <source>
        <dbReference type="ARBA" id="ARBA00022630"/>
    </source>
</evidence>
<evidence type="ECO:0000256" key="10">
    <source>
        <dbReference type="ARBA" id="ARBA00048540"/>
    </source>
</evidence>
<feature type="signal peptide" evidence="11">
    <location>
        <begin position="1"/>
        <end position="23"/>
    </location>
</feature>
<evidence type="ECO:0000256" key="11">
    <source>
        <dbReference type="SAM" id="SignalP"/>
    </source>
</evidence>
<gene>
    <name evidence="12" type="ORF">SAMN05421762_1283</name>
</gene>
<reference evidence="12 13" key="1">
    <citation type="submission" date="2016-10" db="EMBL/GenBank/DDBJ databases">
        <authorList>
            <person name="de Groot N.N."/>
        </authorList>
    </citation>
    <scope>NUCLEOTIDE SEQUENCE [LARGE SCALE GENOMIC DNA]</scope>
    <source>
        <strain evidence="12 13">DSM 29619</strain>
    </source>
</reference>
<dbReference type="Pfam" id="PF02424">
    <property type="entry name" value="ApbE"/>
    <property type="match status" value="1"/>
</dbReference>
<dbReference type="InterPro" id="IPR003374">
    <property type="entry name" value="ApbE-like_sf"/>
</dbReference>
<dbReference type="Gene3D" id="3.10.520.10">
    <property type="entry name" value="ApbE-like domains"/>
    <property type="match status" value="1"/>
</dbReference>
<protein>
    <recommendedName>
        <fullName evidence="3">FAD:protein FMN transferase</fullName>
        <ecNumber evidence="2">2.7.1.180</ecNumber>
    </recommendedName>
    <alternativeName>
        <fullName evidence="9">Flavin transferase</fullName>
    </alternativeName>
</protein>
<dbReference type="EMBL" id="FOLX01000001">
    <property type="protein sequence ID" value="SFC54291.1"/>
    <property type="molecule type" value="Genomic_DNA"/>
</dbReference>
<comment type="cofactor">
    <cofactor evidence="1">
        <name>Mg(2+)</name>
        <dbReference type="ChEBI" id="CHEBI:18420"/>
    </cofactor>
</comment>
<keyword evidence="6" id="KW-0479">Metal-binding</keyword>
<comment type="catalytic activity">
    <reaction evidence="10">
        <text>L-threonyl-[protein] + FAD = FMN-L-threonyl-[protein] + AMP + H(+)</text>
        <dbReference type="Rhea" id="RHEA:36847"/>
        <dbReference type="Rhea" id="RHEA-COMP:11060"/>
        <dbReference type="Rhea" id="RHEA-COMP:11061"/>
        <dbReference type="ChEBI" id="CHEBI:15378"/>
        <dbReference type="ChEBI" id="CHEBI:30013"/>
        <dbReference type="ChEBI" id="CHEBI:57692"/>
        <dbReference type="ChEBI" id="CHEBI:74257"/>
        <dbReference type="ChEBI" id="CHEBI:456215"/>
        <dbReference type="EC" id="2.7.1.180"/>
    </reaction>
</comment>
<dbReference type="Proteomes" id="UP000231644">
    <property type="component" value="Unassembled WGS sequence"/>
</dbReference>
<dbReference type="InterPro" id="IPR006311">
    <property type="entry name" value="TAT_signal"/>
</dbReference>